<gene>
    <name evidence="1" type="ORF">B0T18DRAFT_425207</name>
</gene>
<evidence type="ECO:0000313" key="1">
    <source>
        <dbReference type="EMBL" id="KAK0754885.1"/>
    </source>
</evidence>
<dbReference type="AlphaFoldDB" id="A0AA40FC03"/>
<name>A0AA40FC03_9PEZI</name>
<dbReference type="Proteomes" id="UP001172155">
    <property type="component" value="Unassembled WGS sequence"/>
</dbReference>
<accession>A0AA40FC03</accession>
<organism evidence="1 2">
    <name type="scientific">Schizothecium vesticola</name>
    <dbReference type="NCBI Taxonomy" id="314040"/>
    <lineage>
        <taxon>Eukaryota</taxon>
        <taxon>Fungi</taxon>
        <taxon>Dikarya</taxon>
        <taxon>Ascomycota</taxon>
        <taxon>Pezizomycotina</taxon>
        <taxon>Sordariomycetes</taxon>
        <taxon>Sordariomycetidae</taxon>
        <taxon>Sordariales</taxon>
        <taxon>Schizotheciaceae</taxon>
        <taxon>Schizothecium</taxon>
    </lineage>
</organism>
<sequence>MCYYYYGHHHHLPPCTRDIDIAVYYSFCRAATVDAAGAQQPCSYLQYDDTQIIDYQDPCATGGCMPSPECETGGCRLLQLNGRWKCCQCRRGGNEGRTCRHPMRGSPDTFCYHNCCPNCQADKRR</sequence>
<evidence type="ECO:0000313" key="2">
    <source>
        <dbReference type="Proteomes" id="UP001172155"/>
    </source>
</evidence>
<proteinExistence type="predicted"/>
<protein>
    <submittedName>
        <fullName evidence="1">Uncharacterized protein</fullName>
    </submittedName>
</protein>
<comment type="caution">
    <text evidence="1">The sequence shown here is derived from an EMBL/GenBank/DDBJ whole genome shotgun (WGS) entry which is preliminary data.</text>
</comment>
<keyword evidence="2" id="KW-1185">Reference proteome</keyword>
<dbReference type="EMBL" id="JAUKUD010000001">
    <property type="protein sequence ID" value="KAK0754885.1"/>
    <property type="molecule type" value="Genomic_DNA"/>
</dbReference>
<reference evidence="1" key="1">
    <citation type="submission" date="2023-06" db="EMBL/GenBank/DDBJ databases">
        <title>Genome-scale phylogeny and comparative genomics of the fungal order Sordariales.</title>
        <authorList>
            <consortium name="Lawrence Berkeley National Laboratory"/>
            <person name="Hensen N."/>
            <person name="Bonometti L."/>
            <person name="Westerberg I."/>
            <person name="Brannstrom I.O."/>
            <person name="Guillou S."/>
            <person name="Cros-Aarteil S."/>
            <person name="Calhoun S."/>
            <person name="Haridas S."/>
            <person name="Kuo A."/>
            <person name="Mondo S."/>
            <person name="Pangilinan J."/>
            <person name="Riley R."/>
            <person name="LaButti K."/>
            <person name="Andreopoulos B."/>
            <person name="Lipzen A."/>
            <person name="Chen C."/>
            <person name="Yanf M."/>
            <person name="Daum C."/>
            <person name="Ng V."/>
            <person name="Clum A."/>
            <person name="Steindorff A."/>
            <person name="Ohm R."/>
            <person name="Martin F."/>
            <person name="Silar P."/>
            <person name="Natvig D."/>
            <person name="Lalanne C."/>
            <person name="Gautier V."/>
            <person name="Ament-velasquez S.L."/>
            <person name="Kruys A."/>
            <person name="Hutchinson M.I."/>
            <person name="Powell A.J."/>
            <person name="Barry K."/>
            <person name="Miller A.N."/>
            <person name="Grigoriev I.V."/>
            <person name="Debuchy R."/>
            <person name="Gladieux P."/>
            <person name="Thoren M.H."/>
            <person name="Johannesson H."/>
        </authorList>
    </citation>
    <scope>NUCLEOTIDE SEQUENCE</scope>
    <source>
        <strain evidence="1">SMH3187-1</strain>
    </source>
</reference>